<dbReference type="FunFam" id="3.40.50.300:FF:000006">
    <property type="entry name" value="DNA-binding transcriptional regulator NtrC"/>
    <property type="match status" value="1"/>
</dbReference>
<dbReference type="SUPFAM" id="SSF52540">
    <property type="entry name" value="P-loop containing nucleoside triphosphate hydrolases"/>
    <property type="match status" value="1"/>
</dbReference>
<feature type="domain" description="Sigma-54 factor interaction" evidence="4">
    <location>
        <begin position="137"/>
        <end position="366"/>
    </location>
</feature>
<dbReference type="InterPro" id="IPR025662">
    <property type="entry name" value="Sigma_54_int_dom_ATP-bd_1"/>
</dbReference>
<evidence type="ECO:0000256" key="1">
    <source>
        <dbReference type="ARBA" id="ARBA00022741"/>
    </source>
</evidence>
<dbReference type="SUPFAM" id="SSF46689">
    <property type="entry name" value="Homeodomain-like"/>
    <property type="match status" value="1"/>
</dbReference>
<dbReference type="OrthoDB" id="9763792at2"/>
<keyword evidence="1" id="KW-0547">Nucleotide-binding</keyword>
<evidence type="ECO:0000313" key="6">
    <source>
        <dbReference type="EMBL" id="BBD10031.1"/>
    </source>
</evidence>
<dbReference type="SMART" id="SM00448">
    <property type="entry name" value="REC"/>
    <property type="match status" value="1"/>
</dbReference>
<dbReference type="Gene3D" id="1.10.8.60">
    <property type="match status" value="1"/>
</dbReference>
<dbReference type="InterPro" id="IPR058031">
    <property type="entry name" value="AAA_lid_NorR"/>
</dbReference>
<gene>
    <name evidence="6" type="ORF">DFE_3305</name>
</gene>
<dbReference type="InterPro" id="IPR009057">
    <property type="entry name" value="Homeodomain-like_sf"/>
</dbReference>
<dbReference type="PROSITE" id="PS50110">
    <property type="entry name" value="RESPONSE_REGULATORY"/>
    <property type="match status" value="1"/>
</dbReference>
<dbReference type="Proteomes" id="UP000269883">
    <property type="component" value="Chromosome"/>
</dbReference>
<reference evidence="6 7" key="1">
    <citation type="journal article" date="2018" name="Sci. Adv.">
        <title>Multi-heme cytochromes provide a pathway for survival in energy-limited environments.</title>
        <authorList>
            <person name="Deng X."/>
            <person name="Dohmae N."/>
            <person name="Nealson K.H."/>
            <person name="Hashimoto K."/>
            <person name="Okamoto A."/>
        </authorList>
    </citation>
    <scope>NUCLEOTIDE SEQUENCE [LARGE SCALE GENOMIC DNA]</scope>
    <source>
        <strain evidence="6 7">IS5</strain>
    </source>
</reference>
<dbReference type="Pfam" id="PF25601">
    <property type="entry name" value="AAA_lid_14"/>
    <property type="match status" value="1"/>
</dbReference>
<sequence length="489" mass="53961">MANVLVIDDDQMICEMIADIVQDVGHHCDLARSIRDGLVMAQSGKYDVIFQDVYLADGMGLDILPQLKDAPGAPEVVIITGAGEAHVAERAMREGAWDFVAKPLDLEGVIGPLERALKFRDERRRPAVKKTVRREGIAGSSPLIRALLDTVAMAGESGASVLITGETGTGKELFARAIHANSPRSSMPFVVVDCASLPETLVESILFGHVKGAFTGADKARDGLVKLADGGTLFLDEVGELPFAMQRAFLRVLEERMFRPVGSKTELSSDFRLVAATNRHLDEMVELGDFRKDLLYRIRSFSIELPPLRERVEDIEEIITRHMSRMATQGRFPLKGFSPEFVHALSSYPWPGNVRELVQCLERSLAAAHADKTLFLTHLPENVRVSYARTLVNREGISKPHPGTAPVMRPASPMAASEAGQQPLSPAQSGAIEPWSSFRERIVGQAESEYFERLMAFTHGNVRESCEIADVSRARLYQILQKRGIKRSH</sequence>
<organism evidence="6 7">
    <name type="scientific">Desulfovibrio ferrophilus</name>
    <dbReference type="NCBI Taxonomy" id="241368"/>
    <lineage>
        <taxon>Bacteria</taxon>
        <taxon>Pseudomonadati</taxon>
        <taxon>Thermodesulfobacteriota</taxon>
        <taxon>Desulfovibrionia</taxon>
        <taxon>Desulfovibrionales</taxon>
        <taxon>Desulfovibrionaceae</taxon>
        <taxon>Desulfovibrio</taxon>
    </lineage>
</organism>
<dbReference type="RefSeq" id="WP_126381060.1">
    <property type="nucleotide sequence ID" value="NZ_AP017378.1"/>
</dbReference>
<dbReference type="InterPro" id="IPR003593">
    <property type="entry name" value="AAA+_ATPase"/>
</dbReference>
<dbReference type="Pfam" id="PF00158">
    <property type="entry name" value="Sigma54_activat"/>
    <property type="match status" value="1"/>
</dbReference>
<name>A0A2Z6B3G6_9BACT</name>
<dbReference type="GO" id="GO:0006355">
    <property type="term" value="P:regulation of DNA-templated transcription"/>
    <property type="evidence" value="ECO:0007669"/>
    <property type="project" value="InterPro"/>
</dbReference>
<evidence type="ECO:0000259" key="5">
    <source>
        <dbReference type="PROSITE" id="PS50110"/>
    </source>
</evidence>
<dbReference type="EMBL" id="AP017378">
    <property type="protein sequence ID" value="BBD10031.1"/>
    <property type="molecule type" value="Genomic_DNA"/>
</dbReference>
<dbReference type="GO" id="GO:0005524">
    <property type="term" value="F:ATP binding"/>
    <property type="evidence" value="ECO:0007669"/>
    <property type="project" value="UniProtKB-KW"/>
</dbReference>
<dbReference type="PANTHER" id="PTHR32071:SF113">
    <property type="entry name" value="ALGINATE BIOSYNTHESIS TRANSCRIPTIONAL REGULATORY PROTEIN ALGB"/>
    <property type="match status" value="1"/>
</dbReference>
<dbReference type="PROSITE" id="PS50045">
    <property type="entry name" value="SIGMA54_INTERACT_4"/>
    <property type="match status" value="1"/>
</dbReference>
<dbReference type="PANTHER" id="PTHR32071">
    <property type="entry name" value="TRANSCRIPTIONAL REGULATORY PROTEIN"/>
    <property type="match status" value="1"/>
</dbReference>
<proteinExistence type="predicted"/>
<dbReference type="SMART" id="SM00382">
    <property type="entry name" value="AAA"/>
    <property type="match status" value="1"/>
</dbReference>
<evidence type="ECO:0000259" key="4">
    <source>
        <dbReference type="PROSITE" id="PS50045"/>
    </source>
</evidence>
<accession>A0A2Z6B3G6</accession>
<dbReference type="InterPro" id="IPR025943">
    <property type="entry name" value="Sigma_54_int_dom_ATP-bd_2"/>
</dbReference>
<evidence type="ECO:0000256" key="2">
    <source>
        <dbReference type="ARBA" id="ARBA00022840"/>
    </source>
</evidence>
<protein>
    <submittedName>
        <fullName evidence="6">Two-component, sigma54 specific, transcriptional regulator, Fis family</fullName>
    </submittedName>
</protein>
<keyword evidence="2" id="KW-0067">ATP-binding</keyword>
<dbReference type="KEGG" id="dfl:DFE_3305"/>
<dbReference type="InterPro" id="IPR027417">
    <property type="entry name" value="P-loop_NTPase"/>
</dbReference>
<dbReference type="Pfam" id="PF00072">
    <property type="entry name" value="Response_reg"/>
    <property type="match status" value="1"/>
</dbReference>
<dbReference type="Gene3D" id="3.40.50.2300">
    <property type="match status" value="1"/>
</dbReference>
<dbReference type="CDD" id="cd00009">
    <property type="entry name" value="AAA"/>
    <property type="match status" value="1"/>
</dbReference>
<dbReference type="InterPro" id="IPR002078">
    <property type="entry name" value="Sigma_54_int"/>
</dbReference>
<evidence type="ECO:0000313" key="7">
    <source>
        <dbReference type="Proteomes" id="UP000269883"/>
    </source>
</evidence>
<feature type="domain" description="Response regulatory" evidence="5">
    <location>
        <begin position="3"/>
        <end position="117"/>
    </location>
</feature>
<feature type="modified residue" description="4-aspartylphosphate" evidence="3">
    <location>
        <position position="52"/>
    </location>
</feature>
<keyword evidence="3" id="KW-0597">Phosphoprotein</keyword>
<evidence type="ECO:0000256" key="3">
    <source>
        <dbReference type="PROSITE-ProRule" id="PRU00169"/>
    </source>
</evidence>
<dbReference type="PROSITE" id="PS00676">
    <property type="entry name" value="SIGMA54_INTERACT_2"/>
    <property type="match status" value="1"/>
</dbReference>
<dbReference type="InterPro" id="IPR001789">
    <property type="entry name" value="Sig_transdc_resp-reg_receiver"/>
</dbReference>
<keyword evidence="7" id="KW-1185">Reference proteome</keyword>
<dbReference type="SUPFAM" id="SSF52172">
    <property type="entry name" value="CheY-like"/>
    <property type="match status" value="1"/>
</dbReference>
<dbReference type="InterPro" id="IPR011006">
    <property type="entry name" value="CheY-like_superfamily"/>
</dbReference>
<dbReference type="GO" id="GO:0000160">
    <property type="term" value="P:phosphorelay signal transduction system"/>
    <property type="evidence" value="ECO:0007669"/>
    <property type="project" value="InterPro"/>
</dbReference>
<dbReference type="Gene3D" id="3.40.50.300">
    <property type="entry name" value="P-loop containing nucleotide triphosphate hydrolases"/>
    <property type="match status" value="1"/>
</dbReference>
<dbReference type="AlphaFoldDB" id="A0A2Z6B3G6"/>
<dbReference type="PROSITE" id="PS00675">
    <property type="entry name" value="SIGMA54_INTERACT_1"/>
    <property type="match status" value="1"/>
</dbReference>